<protein>
    <submittedName>
        <fullName evidence="2">Dienelactone hydrolase family protein</fullName>
    </submittedName>
</protein>
<keyword evidence="3" id="KW-1185">Reference proteome</keyword>
<sequence length="214" mass="22337">MTVPFGVGVESATLPGELTVPADAIGVVAFAHGSGSSRHSPRNTAVARSLQDHRLATLLFDLLSTAEERRDSATGELRFDIGLLADRLVAAVDRLVADPATRGLPLGLFGASTGAAAALVAAARRPEVVRAVVSRGGRPDLAGDALSEVECPTLLVVGGSDTQVLRLNERAAHRLAGPHELEVVPKATHLFTEPGALERVAELAAEWFARHLPS</sequence>
<dbReference type="ESTHER" id="9pseu-i1d136">
    <property type="family name" value="DLH-S"/>
</dbReference>
<dbReference type="InterPro" id="IPR026555">
    <property type="entry name" value="NSL3/Tex30"/>
</dbReference>
<dbReference type="RefSeq" id="WP_005463568.1">
    <property type="nucleotide sequence ID" value="NZ_CM001484.1"/>
</dbReference>
<evidence type="ECO:0000313" key="2">
    <source>
        <dbReference type="EMBL" id="EIE98660.1"/>
    </source>
</evidence>
<accession>I1D136</accession>
<dbReference type="GO" id="GO:0016787">
    <property type="term" value="F:hydrolase activity"/>
    <property type="evidence" value="ECO:0007669"/>
    <property type="project" value="UniProtKB-KW"/>
</dbReference>
<dbReference type="Gene3D" id="3.40.50.1820">
    <property type="entry name" value="alpha/beta hydrolase"/>
    <property type="match status" value="1"/>
</dbReference>
<feature type="domain" description="Dienelactone hydrolase" evidence="1">
    <location>
        <begin position="84"/>
        <end position="202"/>
    </location>
</feature>
<name>I1D136_9PSEU</name>
<organism evidence="2 3">
    <name type="scientific">Saccharomonospora glauca K62</name>
    <dbReference type="NCBI Taxonomy" id="928724"/>
    <lineage>
        <taxon>Bacteria</taxon>
        <taxon>Bacillati</taxon>
        <taxon>Actinomycetota</taxon>
        <taxon>Actinomycetes</taxon>
        <taxon>Pseudonocardiales</taxon>
        <taxon>Pseudonocardiaceae</taxon>
        <taxon>Saccharomonospora</taxon>
    </lineage>
</organism>
<dbReference type="STRING" id="928724.SacglDRAFT_01749"/>
<dbReference type="HOGENOM" id="CLU_082991_0_0_11"/>
<dbReference type="PANTHER" id="PTHR13136">
    <property type="entry name" value="TESTIS DEVELOPMENT PROTEIN PRTD"/>
    <property type="match status" value="1"/>
</dbReference>
<dbReference type="SUPFAM" id="SSF53474">
    <property type="entry name" value="alpha/beta-Hydrolases"/>
    <property type="match status" value="1"/>
</dbReference>
<dbReference type="OrthoDB" id="9810066at2"/>
<gene>
    <name evidence="2" type="ORF">SacglDRAFT_01749</name>
</gene>
<dbReference type="InterPro" id="IPR029058">
    <property type="entry name" value="AB_hydrolase_fold"/>
</dbReference>
<evidence type="ECO:0000313" key="3">
    <source>
        <dbReference type="Proteomes" id="UP000005087"/>
    </source>
</evidence>
<dbReference type="Proteomes" id="UP000005087">
    <property type="component" value="Chromosome"/>
</dbReference>
<dbReference type="EMBL" id="CM001484">
    <property type="protein sequence ID" value="EIE98660.1"/>
    <property type="molecule type" value="Genomic_DNA"/>
</dbReference>
<dbReference type="AlphaFoldDB" id="I1D136"/>
<proteinExistence type="predicted"/>
<reference evidence="3" key="2">
    <citation type="submission" date="2012-01" db="EMBL/GenBank/DDBJ databases">
        <title>Noncontiguous Finished sequence of chromosome of Saccharomonospora glauca K62.</title>
        <authorList>
            <consortium name="US DOE Joint Genome Institute"/>
            <person name="Lucas S."/>
            <person name="Han J."/>
            <person name="Lapidus A."/>
            <person name="Cheng J.-F."/>
            <person name="Goodwin L."/>
            <person name="Pitluck S."/>
            <person name="Peters L."/>
            <person name="Mikhailova N."/>
            <person name="Held B."/>
            <person name="Detter J.C."/>
            <person name="Han C."/>
            <person name="Tapia R."/>
            <person name="Land M."/>
            <person name="Hauser L."/>
            <person name="Kyrpides N."/>
            <person name="Ivanova N."/>
            <person name="Pagani I."/>
            <person name="Brambilla E.-M."/>
            <person name="Klenk H.-P."/>
            <person name="Woyke T."/>
        </authorList>
    </citation>
    <scope>NUCLEOTIDE SEQUENCE [LARGE SCALE GENOMIC DNA]</scope>
    <source>
        <strain evidence="3">K62</strain>
    </source>
</reference>
<evidence type="ECO:0000259" key="1">
    <source>
        <dbReference type="Pfam" id="PF01738"/>
    </source>
</evidence>
<dbReference type="Pfam" id="PF01738">
    <property type="entry name" value="DLH"/>
    <property type="match status" value="1"/>
</dbReference>
<dbReference type="PANTHER" id="PTHR13136:SF11">
    <property type="entry name" value="TESTIS-EXPRESSED PROTEIN 30"/>
    <property type="match status" value="1"/>
</dbReference>
<dbReference type="InterPro" id="IPR002925">
    <property type="entry name" value="Dienelactn_hydro"/>
</dbReference>
<reference evidence="2 3" key="1">
    <citation type="submission" date="2011-09" db="EMBL/GenBank/DDBJ databases">
        <authorList>
            <consortium name="US DOE Joint Genome Institute (JGI-PGF)"/>
            <person name="Lucas S."/>
            <person name="Han J."/>
            <person name="Lapidus A."/>
            <person name="Cheng J.-F."/>
            <person name="Goodwin L."/>
            <person name="Pitluck S."/>
            <person name="Peters L."/>
            <person name="Land M.L."/>
            <person name="Hauser L."/>
            <person name="Brambilla E."/>
            <person name="Klenk H.-P."/>
            <person name="Woyke T.J."/>
        </authorList>
    </citation>
    <scope>NUCLEOTIDE SEQUENCE [LARGE SCALE GENOMIC DNA]</scope>
    <source>
        <strain evidence="2 3">K62</strain>
    </source>
</reference>
<keyword evidence="2" id="KW-0378">Hydrolase</keyword>
<dbReference type="eggNOG" id="COG1073">
    <property type="taxonomic scope" value="Bacteria"/>
</dbReference>